<dbReference type="EMBL" id="BPVZ01000159">
    <property type="protein sequence ID" value="GKV42513.1"/>
    <property type="molecule type" value="Genomic_DNA"/>
</dbReference>
<feature type="chain" id="PRO_5043428171" evidence="1">
    <location>
        <begin position="24"/>
        <end position="45"/>
    </location>
</feature>
<sequence length="45" mass="5422">MSIFIFRLTWILFFHQLFEHCNTKCIYIIPCIRQFKSSSLVILGI</sequence>
<dbReference type="Proteomes" id="UP001054252">
    <property type="component" value="Unassembled WGS sequence"/>
</dbReference>
<comment type="caution">
    <text evidence="2">The sequence shown here is derived from an EMBL/GenBank/DDBJ whole genome shotgun (WGS) entry which is preliminary data.</text>
</comment>
<keyword evidence="3" id="KW-1185">Reference proteome</keyword>
<evidence type="ECO:0000313" key="3">
    <source>
        <dbReference type="Proteomes" id="UP001054252"/>
    </source>
</evidence>
<feature type="signal peptide" evidence="1">
    <location>
        <begin position="1"/>
        <end position="23"/>
    </location>
</feature>
<proteinExistence type="predicted"/>
<keyword evidence="1" id="KW-0732">Signal</keyword>
<dbReference type="AlphaFoldDB" id="A0AAV5M0L6"/>
<gene>
    <name evidence="2" type="ORF">SLEP1_g49908</name>
</gene>
<evidence type="ECO:0000256" key="1">
    <source>
        <dbReference type="SAM" id="SignalP"/>
    </source>
</evidence>
<protein>
    <submittedName>
        <fullName evidence="2">Uncharacterized protein</fullName>
    </submittedName>
</protein>
<organism evidence="2 3">
    <name type="scientific">Rubroshorea leprosula</name>
    <dbReference type="NCBI Taxonomy" id="152421"/>
    <lineage>
        <taxon>Eukaryota</taxon>
        <taxon>Viridiplantae</taxon>
        <taxon>Streptophyta</taxon>
        <taxon>Embryophyta</taxon>
        <taxon>Tracheophyta</taxon>
        <taxon>Spermatophyta</taxon>
        <taxon>Magnoliopsida</taxon>
        <taxon>eudicotyledons</taxon>
        <taxon>Gunneridae</taxon>
        <taxon>Pentapetalae</taxon>
        <taxon>rosids</taxon>
        <taxon>malvids</taxon>
        <taxon>Malvales</taxon>
        <taxon>Dipterocarpaceae</taxon>
        <taxon>Rubroshorea</taxon>
    </lineage>
</organism>
<evidence type="ECO:0000313" key="2">
    <source>
        <dbReference type="EMBL" id="GKV42513.1"/>
    </source>
</evidence>
<accession>A0AAV5M0L6</accession>
<reference evidence="2 3" key="1">
    <citation type="journal article" date="2021" name="Commun. Biol.">
        <title>The genome of Shorea leprosula (Dipterocarpaceae) highlights the ecological relevance of drought in aseasonal tropical rainforests.</title>
        <authorList>
            <person name="Ng K.K.S."/>
            <person name="Kobayashi M.J."/>
            <person name="Fawcett J.A."/>
            <person name="Hatakeyama M."/>
            <person name="Paape T."/>
            <person name="Ng C.H."/>
            <person name="Ang C.C."/>
            <person name="Tnah L.H."/>
            <person name="Lee C.T."/>
            <person name="Nishiyama T."/>
            <person name="Sese J."/>
            <person name="O'Brien M.J."/>
            <person name="Copetti D."/>
            <person name="Mohd Noor M.I."/>
            <person name="Ong R.C."/>
            <person name="Putra M."/>
            <person name="Sireger I.Z."/>
            <person name="Indrioko S."/>
            <person name="Kosugi Y."/>
            <person name="Izuno A."/>
            <person name="Isagi Y."/>
            <person name="Lee S.L."/>
            <person name="Shimizu K.K."/>
        </authorList>
    </citation>
    <scope>NUCLEOTIDE SEQUENCE [LARGE SCALE GENOMIC DNA]</scope>
    <source>
        <strain evidence="2">214</strain>
    </source>
</reference>
<name>A0AAV5M0L6_9ROSI</name>